<gene>
    <name evidence="1" type="ORF">ABT39_MTgene65</name>
</gene>
<name>A0A101M3F5_PICGL</name>
<evidence type="ECO:0000313" key="1">
    <source>
        <dbReference type="EMBL" id="KUM50222.1"/>
    </source>
</evidence>
<comment type="caution">
    <text evidence="1">The sequence shown here is derived from an EMBL/GenBank/DDBJ whole genome shotgun (WGS) entry which is preliminary data.</text>
</comment>
<keyword evidence="1" id="KW-0496">Mitochondrion</keyword>
<dbReference type="EMBL" id="LKAM01000001">
    <property type="protein sequence ID" value="KUM50222.1"/>
    <property type="molecule type" value="Genomic_DNA"/>
</dbReference>
<proteinExistence type="predicted"/>
<accession>A0A101M3F5</accession>
<protein>
    <submittedName>
        <fullName evidence="1">Uncharacterized protein</fullName>
    </submittedName>
</protein>
<organism evidence="1">
    <name type="scientific">Picea glauca</name>
    <name type="common">White spruce</name>
    <name type="synonym">Pinus glauca</name>
    <dbReference type="NCBI Taxonomy" id="3330"/>
    <lineage>
        <taxon>Eukaryota</taxon>
        <taxon>Viridiplantae</taxon>
        <taxon>Streptophyta</taxon>
        <taxon>Embryophyta</taxon>
        <taxon>Tracheophyta</taxon>
        <taxon>Spermatophyta</taxon>
        <taxon>Pinopsida</taxon>
        <taxon>Pinidae</taxon>
        <taxon>Conifers I</taxon>
        <taxon>Pinales</taxon>
        <taxon>Pinaceae</taxon>
        <taxon>Picea</taxon>
    </lineage>
</organism>
<geneLocation type="mitochondrion" evidence="1"/>
<sequence length="144" mass="15428">MYAMQAVDSSVFCILIFPHNGKITTVDQMTYYYPKYHLNPNNVLPTIEGSQPISSLTGIGPRVFKDSTLLRTYYGPPLVVSIPSTSNMCMVISSQKLVDPVPTSIGASSSQPSGMPTAPVSSIPSWGGVPVLGSPSSQIPFYLI</sequence>
<dbReference type="AlphaFoldDB" id="A0A101M3F5"/>
<reference evidence="1" key="1">
    <citation type="journal article" date="2015" name="Genome Biol. Evol.">
        <title>Organellar Genomes of White Spruce (Picea glauca): Assembly and Annotation.</title>
        <authorList>
            <person name="Jackman S.D."/>
            <person name="Warren R.L."/>
            <person name="Gibb E.A."/>
            <person name="Vandervalk B.P."/>
            <person name="Mohamadi H."/>
            <person name="Chu J."/>
            <person name="Raymond A."/>
            <person name="Pleasance S."/>
            <person name="Coope R."/>
            <person name="Wildung M.R."/>
            <person name="Ritland C.E."/>
            <person name="Bousquet J."/>
            <person name="Jones S.J."/>
            <person name="Bohlmann J."/>
            <person name="Birol I."/>
        </authorList>
    </citation>
    <scope>NUCLEOTIDE SEQUENCE [LARGE SCALE GENOMIC DNA]</scope>
    <source>
        <tissue evidence="1">Flushing bud</tissue>
    </source>
</reference>